<evidence type="ECO:0000313" key="3">
    <source>
        <dbReference type="Proteomes" id="UP001631993"/>
    </source>
</evidence>
<keyword evidence="3" id="KW-1185">Reference proteome</keyword>
<feature type="region of interest" description="Disordered" evidence="1">
    <location>
        <begin position="25"/>
        <end position="82"/>
    </location>
</feature>
<evidence type="ECO:0000313" key="2">
    <source>
        <dbReference type="EMBL" id="MFM9651850.1"/>
    </source>
</evidence>
<dbReference type="RefSeq" id="WP_409085462.1">
    <property type="nucleotide sequence ID" value="NZ_JBJVMW010000027.1"/>
</dbReference>
<comment type="caution">
    <text evidence="2">The sequence shown here is derived from an EMBL/GenBank/DDBJ whole genome shotgun (WGS) entry which is preliminary data.</text>
</comment>
<name>A0ABW9ITQ9_STRGJ</name>
<accession>A0ABW9ITQ9</accession>
<organism evidence="2 3">
    <name type="scientific">Streptomyces galilaeus</name>
    <dbReference type="NCBI Taxonomy" id="33899"/>
    <lineage>
        <taxon>Bacteria</taxon>
        <taxon>Bacillati</taxon>
        <taxon>Actinomycetota</taxon>
        <taxon>Actinomycetes</taxon>
        <taxon>Kitasatosporales</taxon>
        <taxon>Streptomycetaceae</taxon>
        <taxon>Streptomyces</taxon>
    </lineage>
</organism>
<proteinExistence type="predicted"/>
<dbReference type="EMBL" id="JBJVNE010000023">
    <property type="protein sequence ID" value="MFM9651850.1"/>
    <property type="molecule type" value="Genomic_DNA"/>
</dbReference>
<gene>
    <name evidence="2" type="ORF">ACKI1S_37650</name>
</gene>
<evidence type="ECO:0000256" key="1">
    <source>
        <dbReference type="SAM" id="MobiDB-lite"/>
    </source>
</evidence>
<reference evidence="2 3" key="1">
    <citation type="submission" date="2024-12" db="EMBL/GenBank/DDBJ databases">
        <title>Forecasting of Potato common scab and diversities of Pathogenic streptomyces spp. in china.</title>
        <authorList>
            <person name="Handique U."/>
            <person name="Wu J."/>
        </authorList>
    </citation>
    <scope>NUCLEOTIDE SEQUENCE [LARGE SCALE GENOMIC DNA]</scope>
    <source>
        <strain evidence="2 3">ZRIMU1585</strain>
    </source>
</reference>
<sequence>MCKDCGQKCTDDRWETVGYTRDWSKRQSHPDLCDDRQDRAAAAEQQAEAHERERQEQESRRQAQEAEQAAQKTGRWLSRFRT</sequence>
<feature type="compositionally biased region" description="Basic and acidic residues" evidence="1">
    <location>
        <begin position="25"/>
        <end position="64"/>
    </location>
</feature>
<protein>
    <submittedName>
        <fullName evidence="2">Uncharacterized protein</fullName>
    </submittedName>
</protein>
<dbReference type="Proteomes" id="UP001631993">
    <property type="component" value="Unassembled WGS sequence"/>
</dbReference>